<accession>A0A4V3XJR8</accession>
<dbReference type="EMBL" id="SGPM01000001">
    <property type="protein sequence ID" value="THH34123.1"/>
    <property type="molecule type" value="Genomic_DNA"/>
</dbReference>
<dbReference type="Pfam" id="PF09808">
    <property type="entry name" value="SNAPC1"/>
    <property type="match status" value="1"/>
</dbReference>
<proteinExistence type="predicted"/>
<evidence type="ECO:0000313" key="2">
    <source>
        <dbReference type="EMBL" id="THH34123.1"/>
    </source>
</evidence>
<sequence>MSTSAAPTVTRGEITLQPSYFTSSLYVLPLRHDISCLIHTFEEQYMQSDKSSPFALFKQIWSAFGWVWLHFKVFDGRSRERFIGVTLRLFAERMLENENAIARVVALFGMYTFFMTQPSTSLPPVHSLKHIAVPIDVFKSITAIPDALTETHHVPLRPYATHVLSQLLDGHAFHILPESSLRSQNPASLPREFFVRDDADPSAVSGEASDVAGPSVKPPTKKKGRPSKRDKAKKTKEAIGGLDKWLEKNTFTYAVPPTYESEEVPTAKTTHTLIAHPPVMTHSNYAVQKAELLDKLESSGPPESGRGPMARANEAVLTRLKRIDEMAAEKGLEVGGEGGDMTGLSRVAKAVEDLREGNSKGGILNLLEGAGFRIDGDTETG</sequence>
<evidence type="ECO:0000256" key="1">
    <source>
        <dbReference type="SAM" id="MobiDB-lite"/>
    </source>
</evidence>
<gene>
    <name evidence="2" type="ORF">EUX98_g166</name>
</gene>
<feature type="compositionally biased region" description="Basic residues" evidence="1">
    <location>
        <begin position="219"/>
        <end position="234"/>
    </location>
</feature>
<dbReference type="Proteomes" id="UP000308730">
    <property type="component" value="Unassembled WGS sequence"/>
</dbReference>
<keyword evidence="3" id="KW-1185">Reference proteome</keyword>
<comment type="caution">
    <text evidence="2">The sequence shown here is derived from an EMBL/GenBank/DDBJ whole genome shotgun (WGS) entry which is preliminary data.</text>
</comment>
<organism evidence="2 3">
    <name type="scientific">Antrodiella citrinella</name>
    <dbReference type="NCBI Taxonomy" id="2447956"/>
    <lineage>
        <taxon>Eukaryota</taxon>
        <taxon>Fungi</taxon>
        <taxon>Dikarya</taxon>
        <taxon>Basidiomycota</taxon>
        <taxon>Agaricomycotina</taxon>
        <taxon>Agaricomycetes</taxon>
        <taxon>Polyporales</taxon>
        <taxon>Steccherinaceae</taxon>
        <taxon>Antrodiella</taxon>
    </lineage>
</organism>
<dbReference type="OrthoDB" id="3253083at2759"/>
<reference evidence="2 3" key="1">
    <citation type="submission" date="2019-02" db="EMBL/GenBank/DDBJ databases">
        <title>Genome sequencing of the rare red list fungi Antrodiella citrinella (Flaviporus citrinellus).</title>
        <authorList>
            <person name="Buettner E."/>
            <person name="Kellner H."/>
        </authorList>
    </citation>
    <scope>NUCLEOTIDE SEQUENCE [LARGE SCALE GENOMIC DNA]</scope>
    <source>
        <strain evidence="2 3">DSM 108506</strain>
    </source>
</reference>
<feature type="region of interest" description="Disordered" evidence="1">
    <location>
        <begin position="201"/>
        <end position="239"/>
    </location>
</feature>
<name>A0A4V3XJR8_9APHY</name>
<dbReference type="AlphaFoldDB" id="A0A4V3XJR8"/>
<dbReference type="InterPro" id="IPR019188">
    <property type="entry name" value="SNAPC1"/>
</dbReference>
<protein>
    <submittedName>
        <fullName evidence="2">Uncharacterized protein</fullName>
    </submittedName>
</protein>
<evidence type="ECO:0000313" key="3">
    <source>
        <dbReference type="Proteomes" id="UP000308730"/>
    </source>
</evidence>